<evidence type="ECO:0000313" key="2">
    <source>
        <dbReference type="Proteomes" id="UP000886884"/>
    </source>
</evidence>
<dbReference type="EMBL" id="DVOT01000252">
    <property type="protein sequence ID" value="HIV29098.1"/>
    <property type="molecule type" value="Genomic_DNA"/>
</dbReference>
<evidence type="ECO:0000313" key="1">
    <source>
        <dbReference type="EMBL" id="HIV29098.1"/>
    </source>
</evidence>
<dbReference type="Proteomes" id="UP000886884">
    <property type="component" value="Unassembled WGS sequence"/>
</dbReference>
<reference evidence="1" key="2">
    <citation type="journal article" date="2021" name="PeerJ">
        <title>Extensive microbial diversity within the chicken gut microbiome revealed by metagenomics and culture.</title>
        <authorList>
            <person name="Gilroy R."/>
            <person name="Ravi A."/>
            <person name="Getino M."/>
            <person name="Pursley I."/>
            <person name="Horton D.L."/>
            <person name="Alikhan N.F."/>
            <person name="Baker D."/>
            <person name="Gharbi K."/>
            <person name="Hall N."/>
            <person name="Watson M."/>
            <person name="Adriaenssens E.M."/>
            <person name="Foster-Nyarko E."/>
            <person name="Jarju S."/>
            <person name="Secka A."/>
            <person name="Antonio M."/>
            <person name="Oren A."/>
            <person name="Chaudhuri R.R."/>
            <person name="La Ragione R."/>
            <person name="Hildebrand F."/>
            <person name="Pallen M.J."/>
        </authorList>
    </citation>
    <scope>NUCLEOTIDE SEQUENCE</scope>
    <source>
        <strain evidence="1">CHK183-6373</strain>
    </source>
</reference>
<gene>
    <name evidence="1" type="ORF">IAA64_14140</name>
</gene>
<organism evidence="1 2">
    <name type="scientific">Candidatus Ornithocaccomicrobium faecavium</name>
    <dbReference type="NCBI Taxonomy" id="2840890"/>
    <lineage>
        <taxon>Bacteria</taxon>
        <taxon>Bacillati</taxon>
        <taxon>Bacillota</taxon>
        <taxon>Clostridia</taxon>
        <taxon>Candidatus Ornithocaccomicrobium</taxon>
    </lineage>
</organism>
<sequence>MKMIDRRGVWRLYDRHTTLILTDEKQLERIAYAPDEPLFDDEDRGFSGERHGLYPKGTTLDSFMADAAQRGCTRVEVSYDFFFGGTTRTSYPDSEITVKAYQVICEKARAHGMTFGASLISPLDLGGGYAKTHENTGRTWQMAEADLQDGHFSLEMREQMQWYNNKGPIALRLTRLMAYAFDEERLGDSANFYVNAAAMEDITPSVRFERLAGTEKVTGSGYGYRLMRVSGDCGSAKGHVMVLAEYATPELDYFADNALPYIQSVVDLHAQNGIAYEGFYSDEMHIQFDWDLNEHFGPTEIRTRYVTPALIREYAARYGEKYLDFARYMVYFCQGQHWVDGKPAQHVMGRGEADIAETWLFRKRYFELLSRTVVDLSKAAKDYAESRFGAPIMAKAHATWQEAPTCDHFCDRTLDIGQTPADVSRYDYGKPYSWSSTIRENMSACGDYFRWNEFLSGAGTDHPEGGYLDRNYYAQAFAASLGNLNPFEKAYCACWGSPAEAIRRFGAVGAAYGTGSLEHSLVQDMRHRESAVLALYPTELNYADERFGS</sequence>
<name>A0A9D1TEB3_9FIRM</name>
<proteinExistence type="predicted"/>
<comment type="caution">
    <text evidence="1">The sequence shown here is derived from an EMBL/GenBank/DDBJ whole genome shotgun (WGS) entry which is preliminary data.</text>
</comment>
<feature type="non-terminal residue" evidence="1">
    <location>
        <position position="549"/>
    </location>
</feature>
<reference evidence="1" key="1">
    <citation type="submission" date="2020-10" db="EMBL/GenBank/DDBJ databases">
        <authorList>
            <person name="Gilroy R."/>
        </authorList>
    </citation>
    <scope>NUCLEOTIDE SEQUENCE</scope>
    <source>
        <strain evidence="1">CHK183-6373</strain>
    </source>
</reference>
<dbReference type="AlphaFoldDB" id="A0A9D1TEB3"/>
<protein>
    <submittedName>
        <fullName evidence="1">Uncharacterized protein</fullName>
    </submittedName>
</protein>
<accession>A0A9D1TEB3</accession>